<organism evidence="2 3">
    <name type="scientific">Linnemannia elongata AG-77</name>
    <dbReference type="NCBI Taxonomy" id="1314771"/>
    <lineage>
        <taxon>Eukaryota</taxon>
        <taxon>Fungi</taxon>
        <taxon>Fungi incertae sedis</taxon>
        <taxon>Mucoromycota</taxon>
        <taxon>Mortierellomycotina</taxon>
        <taxon>Mortierellomycetes</taxon>
        <taxon>Mortierellales</taxon>
        <taxon>Mortierellaceae</taxon>
        <taxon>Linnemannia</taxon>
    </lineage>
</organism>
<keyword evidence="3" id="KW-1185">Reference proteome</keyword>
<evidence type="ECO:0000256" key="1">
    <source>
        <dbReference type="SAM" id="MobiDB-lite"/>
    </source>
</evidence>
<gene>
    <name evidence="2" type="ORF">K457DRAFT_121441</name>
</gene>
<protein>
    <submittedName>
        <fullName evidence="2">Uncharacterized protein</fullName>
    </submittedName>
</protein>
<evidence type="ECO:0000313" key="2">
    <source>
        <dbReference type="EMBL" id="OAQ34854.1"/>
    </source>
</evidence>
<evidence type="ECO:0000313" key="3">
    <source>
        <dbReference type="Proteomes" id="UP000078512"/>
    </source>
</evidence>
<dbReference type="AlphaFoldDB" id="A0A197KEP2"/>
<dbReference type="OrthoDB" id="2436446at2759"/>
<feature type="region of interest" description="Disordered" evidence="1">
    <location>
        <begin position="92"/>
        <end position="113"/>
    </location>
</feature>
<dbReference type="Proteomes" id="UP000078512">
    <property type="component" value="Unassembled WGS sequence"/>
</dbReference>
<feature type="compositionally biased region" description="Basic and acidic residues" evidence="1">
    <location>
        <begin position="150"/>
        <end position="159"/>
    </location>
</feature>
<reference evidence="2 3" key="1">
    <citation type="submission" date="2016-05" db="EMBL/GenBank/DDBJ databases">
        <title>Genome sequencing reveals origins of a unique bacterial endosymbiosis in the earliest lineages of terrestrial Fungi.</title>
        <authorList>
            <consortium name="DOE Joint Genome Institute"/>
            <person name="Uehling J."/>
            <person name="Gryganskyi A."/>
            <person name="Hameed K."/>
            <person name="Tschaplinski T."/>
            <person name="Misztal P."/>
            <person name="Wu S."/>
            <person name="Desiro A."/>
            <person name="Vande Pol N."/>
            <person name="Du Z.-Y."/>
            <person name="Zienkiewicz A."/>
            <person name="Zienkiewicz K."/>
            <person name="Morin E."/>
            <person name="Tisserant E."/>
            <person name="Splivallo R."/>
            <person name="Hainaut M."/>
            <person name="Henrissat B."/>
            <person name="Ohm R."/>
            <person name="Kuo A."/>
            <person name="Yan J."/>
            <person name="Lipzen A."/>
            <person name="Nolan M."/>
            <person name="Labutti K."/>
            <person name="Barry K."/>
            <person name="Goldstein A."/>
            <person name="Labbe J."/>
            <person name="Schadt C."/>
            <person name="Tuskan G."/>
            <person name="Grigoriev I."/>
            <person name="Martin F."/>
            <person name="Vilgalys R."/>
            <person name="Bonito G."/>
        </authorList>
    </citation>
    <scope>NUCLEOTIDE SEQUENCE [LARGE SCALE GENOMIC DNA]</scope>
    <source>
        <strain evidence="2 3">AG-77</strain>
    </source>
</reference>
<accession>A0A197KEP2</accession>
<feature type="region of interest" description="Disordered" evidence="1">
    <location>
        <begin position="146"/>
        <end position="165"/>
    </location>
</feature>
<sequence>MKVNNIIYLPCTALLALLFASGLITAVPVPFRLAGSIAAPKAFHITSANQANLPVLTPVLYKRTARGERPPFDDLKRDLSLDTALKELSELRSQEGDHLSKRGIRGGSRPYTDELKRDLSSTTILEEEVSEPQFENAVDLYKRAARGGRRPYDDMKRELTSTTAH</sequence>
<name>A0A197KEP2_9FUNG</name>
<proteinExistence type="predicted"/>
<dbReference type="EMBL" id="KV442016">
    <property type="protein sequence ID" value="OAQ34854.1"/>
    <property type="molecule type" value="Genomic_DNA"/>
</dbReference>